<keyword evidence="1" id="KW-0343">GTPase activation</keyword>
<feature type="compositionally biased region" description="Polar residues" evidence="4">
    <location>
        <begin position="444"/>
        <end position="456"/>
    </location>
</feature>
<feature type="region of interest" description="Disordered" evidence="4">
    <location>
        <begin position="88"/>
        <end position="131"/>
    </location>
</feature>
<reference evidence="5" key="1">
    <citation type="submission" date="2014-11" db="EMBL/GenBank/DDBJ databases">
        <authorList>
            <person name="Otto D Thomas"/>
            <person name="Naeem Raeece"/>
        </authorList>
    </citation>
    <scope>NUCLEOTIDE SEQUENCE</scope>
</reference>
<dbReference type="Gene3D" id="3.80.10.10">
    <property type="entry name" value="Ribonuclease Inhibitor"/>
    <property type="match status" value="2"/>
</dbReference>
<dbReference type="GO" id="GO:0005096">
    <property type="term" value="F:GTPase activator activity"/>
    <property type="evidence" value="ECO:0007669"/>
    <property type="project" value="UniProtKB-KW"/>
</dbReference>
<organism evidence="5">
    <name type="scientific">Chromera velia CCMP2878</name>
    <dbReference type="NCBI Taxonomy" id="1169474"/>
    <lineage>
        <taxon>Eukaryota</taxon>
        <taxon>Sar</taxon>
        <taxon>Alveolata</taxon>
        <taxon>Colpodellida</taxon>
        <taxon>Chromeraceae</taxon>
        <taxon>Chromera</taxon>
    </lineage>
</organism>
<dbReference type="GO" id="GO:0031267">
    <property type="term" value="F:small GTPase binding"/>
    <property type="evidence" value="ECO:0007669"/>
    <property type="project" value="TreeGrafter"/>
</dbReference>
<dbReference type="GO" id="GO:0005634">
    <property type="term" value="C:nucleus"/>
    <property type="evidence" value="ECO:0007669"/>
    <property type="project" value="TreeGrafter"/>
</dbReference>
<feature type="region of interest" description="Disordered" evidence="4">
    <location>
        <begin position="396"/>
        <end position="456"/>
    </location>
</feature>
<dbReference type="EMBL" id="CDMZ01002790">
    <property type="protein sequence ID" value="CEM43907.1"/>
    <property type="molecule type" value="Genomic_DNA"/>
</dbReference>
<feature type="region of interest" description="Disordered" evidence="4">
    <location>
        <begin position="169"/>
        <end position="213"/>
    </location>
</feature>
<dbReference type="SUPFAM" id="SSF52047">
    <property type="entry name" value="RNI-like"/>
    <property type="match status" value="1"/>
</dbReference>
<evidence type="ECO:0000256" key="2">
    <source>
        <dbReference type="ARBA" id="ARBA00022614"/>
    </source>
</evidence>
<dbReference type="InterPro" id="IPR032675">
    <property type="entry name" value="LRR_dom_sf"/>
</dbReference>
<feature type="compositionally biased region" description="Polar residues" evidence="4">
    <location>
        <begin position="174"/>
        <end position="186"/>
    </location>
</feature>
<dbReference type="AlphaFoldDB" id="A0A0G4HIR3"/>
<feature type="region of interest" description="Disordered" evidence="4">
    <location>
        <begin position="566"/>
        <end position="615"/>
    </location>
</feature>
<evidence type="ECO:0000256" key="3">
    <source>
        <dbReference type="ARBA" id="ARBA00022737"/>
    </source>
</evidence>
<keyword evidence="3" id="KW-0677">Repeat</keyword>
<dbReference type="InterPro" id="IPR001611">
    <property type="entry name" value="Leu-rich_rpt"/>
</dbReference>
<dbReference type="PANTHER" id="PTHR24113:SF12">
    <property type="entry name" value="RAN GTPASE-ACTIVATING PROTEIN 1"/>
    <property type="match status" value="1"/>
</dbReference>
<protein>
    <submittedName>
        <fullName evidence="5">Uncharacterized protein</fullName>
    </submittedName>
</protein>
<dbReference type="Pfam" id="PF13516">
    <property type="entry name" value="LRR_6"/>
    <property type="match status" value="3"/>
</dbReference>
<feature type="compositionally biased region" description="Basic and acidic residues" evidence="4">
    <location>
        <begin position="603"/>
        <end position="614"/>
    </location>
</feature>
<accession>A0A0G4HIR3</accession>
<feature type="compositionally biased region" description="Basic and acidic residues" evidence="4">
    <location>
        <begin position="399"/>
        <end position="409"/>
    </location>
</feature>
<dbReference type="SMART" id="SM00368">
    <property type="entry name" value="LRR_RI"/>
    <property type="match status" value="5"/>
</dbReference>
<dbReference type="GO" id="GO:0048471">
    <property type="term" value="C:perinuclear region of cytoplasm"/>
    <property type="evidence" value="ECO:0007669"/>
    <property type="project" value="TreeGrafter"/>
</dbReference>
<evidence type="ECO:0000256" key="4">
    <source>
        <dbReference type="SAM" id="MobiDB-lite"/>
    </source>
</evidence>
<feature type="compositionally biased region" description="Low complexity" evidence="4">
    <location>
        <begin position="108"/>
        <end position="117"/>
    </location>
</feature>
<dbReference type="VEuPathDB" id="CryptoDB:Cvel_27898"/>
<evidence type="ECO:0000256" key="1">
    <source>
        <dbReference type="ARBA" id="ARBA00022468"/>
    </source>
</evidence>
<dbReference type="InterPro" id="IPR027038">
    <property type="entry name" value="RanGap"/>
</dbReference>
<feature type="compositionally biased region" description="Basic and acidic residues" evidence="4">
    <location>
        <begin position="431"/>
        <end position="440"/>
    </location>
</feature>
<feature type="region of interest" description="Disordered" evidence="4">
    <location>
        <begin position="315"/>
        <end position="346"/>
    </location>
</feature>
<keyword evidence="2" id="KW-0433">Leucine-rich repeat</keyword>
<dbReference type="GO" id="GO:0005829">
    <property type="term" value="C:cytosol"/>
    <property type="evidence" value="ECO:0007669"/>
    <property type="project" value="TreeGrafter"/>
</dbReference>
<sequence>MLILITAGNALSPDDISSFVEASRGVGGLRVLQNLVLRDNPIGDGGVVEVLEEASSLLFPLLERLDLSGTGMSEKGVSALSRVLNGGEFRHKRTREGSRDSYPPPGGDPSSQGAAEGLEGETERTGESSLCGPPHRIPLRFLFIGRNELGLSSIPALFECLCDRRRRREERPTGQGSVRASLETSTLPPPPPSRSQCGRATVPEAEEEKAGGIENKSDIDLLLRIDSSFCGPENRRAGQTSGWHPLCGAPPLLLEELDLSWTNVGDLGGWVLGVALGSGRLPSLQNLLLQDSGVGDSGAFCLFRGLKGKRPALSSVWGRREREEAQHDRGPQTDGSSLFPPGLSPDLQRKWEAMMDEEDEGEVDFTSADPHGLQVAVEGAALSQRSLPTNALLSGARGRCREGCRRKRDEEDDIGLHKSGGRSDDDDDDEATHQGRKEDDLSPPSGTHSLLSFQQRASEEKHFPFLPRVERTPPSLQTLDIRGEILGQEAADALRELLLVRPCSLVSSDDFGVLAAGSFSKSPPGYQKSAHSPCGGKVENTESDSLIISSGNSQLTIGGTVHSKIKNAKQKGGEKDGGHSFGDQANPCAMSSADSQAEFPVGRLEEERQKRREGSVQTLLLTLEETKSYSEPTWEVL</sequence>
<dbReference type="GO" id="GO:0006913">
    <property type="term" value="P:nucleocytoplasmic transport"/>
    <property type="evidence" value="ECO:0007669"/>
    <property type="project" value="TreeGrafter"/>
</dbReference>
<gene>
    <name evidence="5" type="ORF">Cvel_27898</name>
</gene>
<dbReference type="PANTHER" id="PTHR24113">
    <property type="entry name" value="RAN GTPASE-ACTIVATING PROTEIN 1"/>
    <property type="match status" value="1"/>
</dbReference>
<feature type="compositionally biased region" description="Basic and acidic residues" evidence="4">
    <location>
        <begin position="318"/>
        <end position="331"/>
    </location>
</feature>
<evidence type="ECO:0000313" key="5">
    <source>
        <dbReference type="EMBL" id="CEM43907.1"/>
    </source>
</evidence>
<name>A0A0G4HIR3_9ALVE</name>
<proteinExistence type="predicted"/>